<gene>
    <name evidence="3" type="primary">LOC111314891</name>
</gene>
<dbReference type="Pfam" id="PF00646">
    <property type="entry name" value="F-box"/>
    <property type="match status" value="1"/>
</dbReference>
<dbReference type="Gene3D" id="2.120.10.80">
    <property type="entry name" value="Kelch-type beta propeller"/>
    <property type="match status" value="1"/>
</dbReference>
<dbReference type="AlphaFoldDB" id="A0A6P6B5Q8"/>
<organism evidence="2 3">
    <name type="scientific">Durio zibethinus</name>
    <name type="common">Durian</name>
    <dbReference type="NCBI Taxonomy" id="66656"/>
    <lineage>
        <taxon>Eukaryota</taxon>
        <taxon>Viridiplantae</taxon>
        <taxon>Streptophyta</taxon>
        <taxon>Embryophyta</taxon>
        <taxon>Tracheophyta</taxon>
        <taxon>Spermatophyta</taxon>
        <taxon>Magnoliopsida</taxon>
        <taxon>eudicotyledons</taxon>
        <taxon>Gunneridae</taxon>
        <taxon>Pentapetalae</taxon>
        <taxon>rosids</taxon>
        <taxon>malvids</taxon>
        <taxon>Malvales</taxon>
        <taxon>Malvaceae</taxon>
        <taxon>Helicteroideae</taxon>
        <taxon>Durio</taxon>
    </lineage>
</organism>
<keyword evidence="2" id="KW-1185">Reference proteome</keyword>
<dbReference type="SMART" id="SM00256">
    <property type="entry name" value="FBOX"/>
    <property type="match status" value="1"/>
</dbReference>
<dbReference type="InterPro" id="IPR036047">
    <property type="entry name" value="F-box-like_dom_sf"/>
</dbReference>
<dbReference type="GeneID" id="111314891"/>
<sequence length="425" mass="48561">MSAIKLAANNFKTCKRFATLGRVLVKRLKSVLQLKGQKTTSSRLKPPLKIKLGQPMIAKSLKSLTGSTDMDPGIWSKLPPELLENILSFLPLKTFLNLRSTCKHFNSLVFSPSFISKHSSDSPFSFFLLLSHPQCYGHFPLYDTIIGAWRNLALPFSFLPPCASQFNLLSSSNGLFLLSLPNSCSFLVCNLLGKSSRVIQFPFFPYAFELLTLVSRPDGYKIFMLCSKFSSSYAFVYDSKVHSWRRYDGFQPLLIDNFHQEGASFDGSLHFATPEPFSVVCFDLENGKWERLNTEMPAELTFVRLVSDIGEGKLYLVGGIGRNGISRSMRLWELGNGGNSWEEMERLPELMCRKFMSVCYHNYEHVYCFWHQGMICVCCHTWPEILYYKVSRRTWHWIPKCPSLPDKCSCGFRWFSFVPGLYALA</sequence>
<dbReference type="KEGG" id="dzi:111314891"/>
<name>A0A6P6B5Q8_DURZI</name>
<reference evidence="3" key="1">
    <citation type="submission" date="2025-08" db="UniProtKB">
        <authorList>
            <consortium name="RefSeq"/>
        </authorList>
    </citation>
    <scope>IDENTIFICATION</scope>
    <source>
        <tissue evidence="3">Fruit stalk</tissue>
    </source>
</reference>
<dbReference type="PANTHER" id="PTHR31672">
    <property type="entry name" value="BNACNNG10540D PROTEIN"/>
    <property type="match status" value="1"/>
</dbReference>
<dbReference type="Gene3D" id="1.20.1280.50">
    <property type="match status" value="1"/>
</dbReference>
<feature type="domain" description="F-box" evidence="1">
    <location>
        <begin position="72"/>
        <end position="118"/>
    </location>
</feature>
<dbReference type="FunFam" id="1.20.1280.50:FF:000085">
    <property type="entry name" value="F-box domain containing protein"/>
    <property type="match status" value="1"/>
</dbReference>
<evidence type="ECO:0000313" key="2">
    <source>
        <dbReference type="Proteomes" id="UP000515121"/>
    </source>
</evidence>
<dbReference type="PANTHER" id="PTHR31672:SF12">
    <property type="entry name" value="F-BOX DOMAIN-CONTAINING PROTEIN"/>
    <property type="match status" value="1"/>
</dbReference>
<dbReference type="SUPFAM" id="SSF81383">
    <property type="entry name" value="F-box domain"/>
    <property type="match status" value="1"/>
</dbReference>
<accession>A0A6P6B5Q8</accession>
<dbReference type="Proteomes" id="UP000515121">
    <property type="component" value="Unplaced"/>
</dbReference>
<dbReference type="InterPro" id="IPR011043">
    <property type="entry name" value="Gal_Oxase/kelch_b-propeller"/>
</dbReference>
<evidence type="ECO:0000259" key="1">
    <source>
        <dbReference type="PROSITE" id="PS50181"/>
    </source>
</evidence>
<dbReference type="InterPro" id="IPR050796">
    <property type="entry name" value="SCF_F-box_component"/>
</dbReference>
<proteinExistence type="predicted"/>
<protein>
    <submittedName>
        <fullName evidence="3">F-box/kelch-repeat protein At5g43190-like</fullName>
    </submittedName>
</protein>
<dbReference type="OrthoDB" id="1703411at2759"/>
<dbReference type="RefSeq" id="XP_022772241.1">
    <property type="nucleotide sequence ID" value="XM_022916506.1"/>
</dbReference>
<dbReference type="InterPro" id="IPR001810">
    <property type="entry name" value="F-box_dom"/>
</dbReference>
<dbReference type="FunFam" id="2.120.10.80:FF:000169">
    <property type="entry name" value="F-box family protein"/>
    <property type="match status" value="1"/>
</dbReference>
<dbReference type="PROSITE" id="PS50181">
    <property type="entry name" value="FBOX"/>
    <property type="match status" value="1"/>
</dbReference>
<dbReference type="SUPFAM" id="SSF50965">
    <property type="entry name" value="Galactose oxidase, central domain"/>
    <property type="match status" value="1"/>
</dbReference>
<dbReference type="InterPro" id="IPR006527">
    <property type="entry name" value="F-box-assoc_dom_typ1"/>
</dbReference>
<evidence type="ECO:0000313" key="3">
    <source>
        <dbReference type="RefSeq" id="XP_022772241.1"/>
    </source>
</evidence>
<dbReference type="Pfam" id="PF07734">
    <property type="entry name" value="FBA_1"/>
    <property type="match status" value="1"/>
</dbReference>
<dbReference type="InterPro" id="IPR015915">
    <property type="entry name" value="Kelch-typ_b-propeller"/>
</dbReference>